<dbReference type="EMBL" id="CP022752">
    <property type="protein sequence ID" value="ASU79578.1"/>
    <property type="molecule type" value="Genomic_DNA"/>
</dbReference>
<dbReference type="Gene3D" id="3.10.20.30">
    <property type="match status" value="1"/>
</dbReference>
<dbReference type="PANTHER" id="PTHR38031:SF1">
    <property type="entry name" value="SULFUR CARRIER PROTEIN CYSO"/>
    <property type="match status" value="1"/>
</dbReference>
<dbReference type="PANTHER" id="PTHR38031">
    <property type="entry name" value="SULFUR CARRIER PROTEIN SLR0821-RELATED"/>
    <property type="match status" value="1"/>
</dbReference>
<reference evidence="2 3" key="1">
    <citation type="journal article" date="2014" name="PLoS ONE">
        <title>Identification and Characterization of a New Erythromycin Biosynthetic Gene Cluster in Actinopolyspora erythraea YIM90600, a Novel Erythronolide-Producing Halophilic Actinomycete Isolated from Salt Field.</title>
        <authorList>
            <person name="Chen D."/>
            <person name="Feng J."/>
            <person name="Huang L."/>
            <person name="Zhang Q."/>
            <person name="Wu J."/>
            <person name="Zhu X."/>
            <person name="Duan Y."/>
            <person name="Xu Z."/>
        </authorList>
    </citation>
    <scope>NUCLEOTIDE SEQUENCE [LARGE SCALE GENOMIC DNA]</scope>
    <source>
        <strain evidence="2 3">YIM90600</strain>
    </source>
</reference>
<dbReference type="OrthoDB" id="9156098at2"/>
<dbReference type="EMBL" id="JPMV01000024">
    <property type="protein sequence ID" value="KGI81033.1"/>
    <property type="molecule type" value="Genomic_DNA"/>
</dbReference>
<dbReference type="AlphaFoldDB" id="A0A099D4G7"/>
<evidence type="ECO:0000313" key="4">
    <source>
        <dbReference type="Proteomes" id="UP000215043"/>
    </source>
</evidence>
<dbReference type="SUPFAM" id="SSF54285">
    <property type="entry name" value="MoaD/ThiS"/>
    <property type="match status" value="1"/>
</dbReference>
<dbReference type="Proteomes" id="UP000029737">
    <property type="component" value="Unassembled WGS sequence"/>
</dbReference>
<dbReference type="InterPro" id="IPR052045">
    <property type="entry name" value="Sulfur_Carrier/Prot_Modifier"/>
</dbReference>
<gene>
    <name evidence="1" type="ORF">CDG81_16320</name>
    <name evidence="2" type="ORF">IL38_13425</name>
</gene>
<evidence type="ECO:0000313" key="1">
    <source>
        <dbReference type="EMBL" id="ASU79578.1"/>
    </source>
</evidence>
<protein>
    <submittedName>
        <fullName evidence="1">Molybdopterin synthase sulfur carrier subunit</fullName>
    </submittedName>
    <submittedName>
        <fullName evidence="2">Thiamine biosynthesis protein ThiS</fullName>
    </submittedName>
</protein>
<dbReference type="RefSeq" id="WP_043574204.1">
    <property type="nucleotide sequence ID" value="NZ_CP022752.1"/>
</dbReference>
<name>A0A099D4G7_9ACTN</name>
<accession>A0A099D4G7</accession>
<dbReference type="InterPro" id="IPR012675">
    <property type="entry name" value="Beta-grasp_dom_sf"/>
</dbReference>
<evidence type="ECO:0000313" key="3">
    <source>
        <dbReference type="Proteomes" id="UP000029737"/>
    </source>
</evidence>
<keyword evidence="3" id="KW-1185">Reference proteome</keyword>
<dbReference type="Proteomes" id="UP000215043">
    <property type="component" value="Chromosome"/>
</dbReference>
<reference evidence="1 4" key="2">
    <citation type="submission" date="2017-08" db="EMBL/GenBank/DDBJ databases">
        <title>The complete genome sequence of moderately halophilic actinomycete Actinopolyspora erythraea YIM 90600, the producer of novel erythromycin, novel actinopolysporins A-C and tubercidin.</title>
        <authorList>
            <person name="Yin M."/>
            <person name="Tang S."/>
        </authorList>
    </citation>
    <scope>NUCLEOTIDE SEQUENCE [LARGE SCALE GENOMIC DNA]</scope>
    <source>
        <strain evidence="1 4">YIM 90600</strain>
    </source>
</reference>
<evidence type="ECO:0000313" key="2">
    <source>
        <dbReference type="EMBL" id="KGI81033.1"/>
    </source>
</evidence>
<dbReference type="eggNOG" id="COG1977">
    <property type="taxonomic scope" value="Bacteria"/>
</dbReference>
<sequence length="94" mass="10409">MRITLVIPQMLRSTADGAGRLRLSLEDRATLRQLLDELAISHPALERRLRDETRTLRRYVNFYVDGTECRALDGAATTLSDGAEVRIVPSVAGG</sequence>
<dbReference type="InterPro" id="IPR003749">
    <property type="entry name" value="ThiS/MoaD-like"/>
</dbReference>
<proteinExistence type="predicted"/>
<dbReference type="Pfam" id="PF02597">
    <property type="entry name" value="ThiS"/>
    <property type="match status" value="1"/>
</dbReference>
<organism evidence="1 4">
    <name type="scientific">Actinopolyspora erythraea</name>
    <dbReference type="NCBI Taxonomy" id="414996"/>
    <lineage>
        <taxon>Bacteria</taxon>
        <taxon>Bacillati</taxon>
        <taxon>Actinomycetota</taxon>
        <taxon>Actinomycetes</taxon>
        <taxon>Actinopolysporales</taxon>
        <taxon>Actinopolysporaceae</taxon>
        <taxon>Actinopolyspora</taxon>
    </lineage>
</organism>
<dbReference type="InterPro" id="IPR016155">
    <property type="entry name" value="Mopterin_synth/thiamin_S_b"/>
</dbReference>
<dbReference type="KEGG" id="aey:CDG81_16320"/>
<dbReference type="HOGENOM" id="CLU_114601_1_0_11"/>